<feature type="chain" id="PRO_5012555746" evidence="6">
    <location>
        <begin position="20"/>
        <end position="608"/>
    </location>
</feature>
<gene>
    <name evidence="8" type="ORF">B2J93_1011</name>
</gene>
<dbReference type="PANTHER" id="PTHR11069:SF23">
    <property type="entry name" value="LYSOSOMAL ACID GLUCOSYLCERAMIDASE"/>
    <property type="match status" value="1"/>
</dbReference>
<dbReference type="OrthoDB" id="2160638at2759"/>
<dbReference type="InterPro" id="IPR001139">
    <property type="entry name" value="Glyco_hydro_30"/>
</dbReference>
<evidence type="ECO:0000313" key="8">
    <source>
        <dbReference type="EMBL" id="OWO97414.1"/>
    </source>
</evidence>
<evidence type="ECO:0000313" key="9">
    <source>
        <dbReference type="Proteomes" id="UP000242519"/>
    </source>
</evidence>
<dbReference type="GO" id="GO:0004348">
    <property type="term" value="F:glucosylceramidase activity"/>
    <property type="evidence" value="ECO:0007669"/>
    <property type="project" value="InterPro"/>
</dbReference>
<keyword evidence="4" id="KW-0326">Glycosidase</keyword>
<comment type="caution">
    <text evidence="8">The sequence shown here is derived from an EMBL/GenBank/DDBJ whole genome shotgun (WGS) entry which is preliminary data.</text>
</comment>
<feature type="region of interest" description="Disordered" evidence="5">
    <location>
        <begin position="550"/>
        <end position="581"/>
    </location>
</feature>
<comment type="similarity">
    <text evidence="1 4">Belongs to the glycosyl hydrolase 30 family.</text>
</comment>
<evidence type="ECO:0000256" key="1">
    <source>
        <dbReference type="ARBA" id="ARBA00005382"/>
    </source>
</evidence>
<dbReference type="InterPro" id="IPR017853">
    <property type="entry name" value="GH"/>
</dbReference>
<dbReference type="GO" id="GO:0006680">
    <property type="term" value="P:glucosylceramide catabolic process"/>
    <property type="evidence" value="ECO:0007669"/>
    <property type="project" value="TreeGrafter"/>
</dbReference>
<dbReference type="Proteomes" id="UP000242519">
    <property type="component" value="Unassembled WGS sequence"/>
</dbReference>
<dbReference type="InterPro" id="IPR033453">
    <property type="entry name" value="Glyco_hydro_30_TIM-barrel"/>
</dbReference>
<feature type="compositionally biased region" description="Polar residues" evidence="5">
    <location>
        <begin position="550"/>
        <end position="560"/>
    </location>
</feature>
<feature type="compositionally biased region" description="Low complexity" evidence="5">
    <location>
        <begin position="561"/>
        <end position="577"/>
    </location>
</feature>
<keyword evidence="3 4" id="KW-0378">Hydrolase</keyword>
<dbReference type="GO" id="GO:0016020">
    <property type="term" value="C:membrane"/>
    <property type="evidence" value="ECO:0007669"/>
    <property type="project" value="GOC"/>
</dbReference>
<dbReference type="AlphaFoldDB" id="A0A218YRG9"/>
<dbReference type="EMBL" id="MZNU01000440">
    <property type="protein sequence ID" value="OWO97414.1"/>
    <property type="molecule type" value="Genomic_DNA"/>
</dbReference>
<evidence type="ECO:0000256" key="3">
    <source>
        <dbReference type="ARBA" id="ARBA00022801"/>
    </source>
</evidence>
<dbReference type="Pfam" id="PF02055">
    <property type="entry name" value="Glyco_hydro_30"/>
    <property type="match status" value="1"/>
</dbReference>
<reference evidence="8 9" key="1">
    <citation type="submission" date="2017-04" db="EMBL/GenBank/DDBJ databases">
        <title>Draft genome sequence of Marssonina coronaria NL1: causal agent of apple blotch.</title>
        <authorList>
            <person name="Cheng Q."/>
        </authorList>
    </citation>
    <scope>NUCLEOTIDE SEQUENCE [LARGE SCALE GENOMIC DNA]</scope>
    <source>
        <strain evidence="8 9">NL1</strain>
    </source>
</reference>
<proteinExistence type="inferred from homology"/>
<dbReference type="PANTHER" id="PTHR11069">
    <property type="entry name" value="GLUCOSYLCERAMIDASE"/>
    <property type="match status" value="1"/>
</dbReference>
<keyword evidence="2 6" id="KW-0732">Signal</keyword>
<name>A0A218YRG9_9HELO</name>
<evidence type="ECO:0000256" key="2">
    <source>
        <dbReference type="ARBA" id="ARBA00022729"/>
    </source>
</evidence>
<dbReference type="STRING" id="503106.A0A218YRG9"/>
<accession>A0A218YRG9</accession>
<evidence type="ECO:0000256" key="6">
    <source>
        <dbReference type="SAM" id="SignalP"/>
    </source>
</evidence>
<dbReference type="SUPFAM" id="SSF51445">
    <property type="entry name" value="(Trans)glycosidases"/>
    <property type="match status" value="1"/>
</dbReference>
<evidence type="ECO:0000256" key="4">
    <source>
        <dbReference type="RuleBase" id="RU361188"/>
    </source>
</evidence>
<sequence length="608" mass="65321">MFSSPTLIWLALYTTSVSSQSLHDFGSSGGSGPKGGIGDLSNPVLSAQAYITDGQIASSHPDLQLRQLASSPPPRLNQDGGTCNQKRTVIIDDSAEGKRQEMIGFGHSWTDSTISTFGSLEEEVFDKLMAELFGPEGNNMGFMRHSIGSSDMSGTHYTFDDNGPHFNQGQPDLNLDNFDLGPYGTAMAEMIAKMGNYKSDVFLVGAPWSYPGWMKQNGLYIAPKLLGTGQILNNTFDPQYTAQAAQYFVKYVDAYKELGVQVNGLSLSNEPFNSQGGYPCMLLGPDDAARILNTGLGEAMKERGVKVLAYDHNTDQPFYPARVIQGTANGTIGGAAWHCYAGNLNYTVLEHFNQAFPSIPQFMTECSSYLPNNISIWMAQHFLPSVQSGASGGTFWVLGTDPDYGPHSPWGGCEGCLGSIIVNSSTTYTKTHDYYMMGQFSRFVRRGSRNYAVLKGIEYGAGTTEPPQFLLISIQNPDESWAVIFLNNYGTDQDVELSFTTHPESVWHGTVPQLAVVTWLIPPAALWGANGTATAAASYPWGNTTSTAFATGGTNAPSKCSTTSTGGASPPTSSTAAPRPPVPFTDYIAPKTLMAGQCLISACAQGEL</sequence>
<feature type="signal peptide" evidence="6">
    <location>
        <begin position="1"/>
        <end position="19"/>
    </location>
</feature>
<feature type="domain" description="Glycosyl hydrolase family 30 TIM-barrel" evidence="7">
    <location>
        <begin position="104"/>
        <end position="368"/>
    </location>
</feature>
<organism evidence="8 9">
    <name type="scientific">Diplocarpon coronariae</name>
    <dbReference type="NCBI Taxonomy" id="2795749"/>
    <lineage>
        <taxon>Eukaryota</taxon>
        <taxon>Fungi</taxon>
        <taxon>Dikarya</taxon>
        <taxon>Ascomycota</taxon>
        <taxon>Pezizomycotina</taxon>
        <taxon>Leotiomycetes</taxon>
        <taxon>Helotiales</taxon>
        <taxon>Drepanopezizaceae</taxon>
        <taxon>Diplocarpon</taxon>
    </lineage>
</organism>
<dbReference type="InParanoid" id="A0A218YRG9"/>
<keyword evidence="9" id="KW-1185">Reference proteome</keyword>
<evidence type="ECO:0000256" key="5">
    <source>
        <dbReference type="SAM" id="MobiDB-lite"/>
    </source>
</evidence>
<dbReference type="Gene3D" id="3.20.20.80">
    <property type="entry name" value="Glycosidases"/>
    <property type="match status" value="1"/>
</dbReference>
<protein>
    <submittedName>
        <fullName evidence="8">Beta-1,6-glucanase</fullName>
    </submittedName>
</protein>
<evidence type="ECO:0000259" key="7">
    <source>
        <dbReference type="Pfam" id="PF02055"/>
    </source>
</evidence>